<accession>A0A0M9U3E3</accession>
<dbReference type="Proteomes" id="UP000050501">
    <property type="component" value="Unassembled WGS sequence"/>
</dbReference>
<evidence type="ECO:0000313" key="3">
    <source>
        <dbReference type="EMBL" id="KPL87498.1"/>
    </source>
</evidence>
<keyword evidence="1" id="KW-1133">Transmembrane helix</keyword>
<keyword evidence="1" id="KW-0472">Membrane</keyword>
<dbReference type="EMBL" id="DF967975">
    <property type="protein sequence ID" value="GAP19640.1"/>
    <property type="molecule type" value="Genomic_DNA"/>
</dbReference>
<name>A0A0M9U3E3_9CHLR</name>
<proteinExistence type="predicted"/>
<dbReference type="AlphaFoldDB" id="A0A0M9U3E3"/>
<dbReference type="EMBL" id="LGCM01000019">
    <property type="protein sequence ID" value="KPL87498.1"/>
    <property type="molecule type" value="Genomic_DNA"/>
</dbReference>
<reference evidence="2" key="1">
    <citation type="journal article" date="2015" name="Genome Announc.">
        <title>Draft Genome Sequences of Anaerolinea thermolimosa IMO-1, Bellilinea caldifistulae GOMI-1, Leptolinea tardivitalis YMTK-2, Levilinea saccharolytica KIBI-1, Longilinea arvoryzae KOME-1, Previously Described as Members of the Class Anaerolineae (Chloroflexi).</title>
        <authorList>
            <person name="Matsuura N."/>
            <person name="Tourlousse M.D."/>
            <person name="Ohashi A."/>
            <person name="Hugenholtz P."/>
            <person name="Sekiguchi Y."/>
        </authorList>
    </citation>
    <scope>NUCLEOTIDE SEQUENCE</scope>
    <source>
        <strain evidence="2">KIBI-1</strain>
    </source>
</reference>
<feature type="transmembrane region" description="Helical" evidence="1">
    <location>
        <begin position="89"/>
        <end position="108"/>
    </location>
</feature>
<dbReference type="RefSeq" id="WP_062419901.1">
    <property type="nucleotide sequence ID" value="NZ_BBXZ01000185.1"/>
</dbReference>
<protein>
    <submittedName>
        <fullName evidence="2">Uncharacterized protein</fullName>
    </submittedName>
</protein>
<keyword evidence="1" id="KW-0812">Transmembrane</keyword>
<sequence>MSPFRSFLNRIFRRLPGWMTPPVMAVAALLLVFTISVSMDPRPAVPAAEAANPILQSEIAQRPSQPRATRTPTSLPEEWLENHNQTDGVVFAGVILVLIVVVGTLTTISRKEHR</sequence>
<keyword evidence="4" id="KW-1185">Reference proteome</keyword>
<evidence type="ECO:0000313" key="4">
    <source>
        <dbReference type="Proteomes" id="UP000050501"/>
    </source>
</evidence>
<dbReference type="STRING" id="229921.ADN01_04970"/>
<evidence type="ECO:0000256" key="1">
    <source>
        <dbReference type="SAM" id="Phobius"/>
    </source>
</evidence>
<reference evidence="3 4" key="2">
    <citation type="submission" date="2015-07" db="EMBL/GenBank/DDBJ databases">
        <title>Genome sequence of Levilinea saccharolytica DSM 16555.</title>
        <authorList>
            <person name="Hemp J."/>
            <person name="Ward L.M."/>
            <person name="Pace L.A."/>
            <person name="Fischer W.W."/>
        </authorList>
    </citation>
    <scope>NUCLEOTIDE SEQUENCE [LARGE SCALE GENOMIC DNA]</scope>
    <source>
        <strain evidence="3 4">KIBI-1</strain>
    </source>
</reference>
<gene>
    <name evidence="3" type="ORF">ADN01_04970</name>
    <name evidence="2" type="ORF">LSAC_03550</name>
</gene>
<organism evidence="2">
    <name type="scientific">Levilinea saccharolytica</name>
    <dbReference type="NCBI Taxonomy" id="229921"/>
    <lineage>
        <taxon>Bacteria</taxon>
        <taxon>Bacillati</taxon>
        <taxon>Chloroflexota</taxon>
        <taxon>Anaerolineae</taxon>
        <taxon>Anaerolineales</taxon>
        <taxon>Anaerolineaceae</taxon>
        <taxon>Levilinea</taxon>
    </lineage>
</organism>
<evidence type="ECO:0000313" key="2">
    <source>
        <dbReference type="EMBL" id="GAP19640.1"/>
    </source>
</evidence>